<feature type="chain" id="PRO_5021503498" evidence="1">
    <location>
        <begin position="20"/>
        <end position="87"/>
    </location>
</feature>
<dbReference type="STRING" id="278938.A0A4Z1J1J1"/>
<dbReference type="Proteomes" id="UP000297229">
    <property type="component" value="Unassembled WGS sequence"/>
</dbReference>
<dbReference type="EMBL" id="PQXM01000885">
    <property type="protein sequence ID" value="TGO67508.1"/>
    <property type="molecule type" value="Genomic_DNA"/>
</dbReference>
<dbReference type="Gene3D" id="1.10.1280.10">
    <property type="entry name" value="Di-copper center containing domain from catechol oxidase"/>
    <property type="match status" value="1"/>
</dbReference>
<evidence type="ECO:0000256" key="1">
    <source>
        <dbReference type="SAM" id="SignalP"/>
    </source>
</evidence>
<keyword evidence="1" id="KW-0732">Signal</keyword>
<feature type="signal peptide" evidence="1">
    <location>
        <begin position="1"/>
        <end position="19"/>
    </location>
</feature>
<name>A0A4Z1J1J1_9HELO</name>
<dbReference type="InterPro" id="IPR008922">
    <property type="entry name" value="Di-copper_centre_dom_sf"/>
</dbReference>
<comment type="caution">
    <text evidence="2">The sequence shown here is derived from an EMBL/GenBank/DDBJ whole genome shotgun (WGS) entry which is preliminary data.</text>
</comment>
<proteinExistence type="predicted"/>
<dbReference type="OrthoDB" id="6132182at2759"/>
<reference evidence="2 3" key="1">
    <citation type="submission" date="2017-12" db="EMBL/GenBank/DDBJ databases">
        <title>Comparative genomics of Botrytis spp.</title>
        <authorList>
            <person name="Valero-Jimenez C.A."/>
            <person name="Tapia P."/>
            <person name="Veloso J."/>
            <person name="Silva-Moreno E."/>
            <person name="Staats M."/>
            <person name="Valdes J.H."/>
            <person name="Van Kan J.A.L."/>
        </authorList>
    </citation>
    <scope>NUCLEOTIDE SEQUENCE [LARGE SCALE GENOMIC DNA]</scope>
    <source>
        <strain evidence="2 3">Be9601</strain>
    </source>
</reference>
<evidence type="ECO:0000313" key="3">
    <source>
        <dbReference type="Proteomes" id="UP000297229"/>
    </source>
</evidence>
<sequence>MKTTQTVALAAALLSIVSSKAIPAQPKSQLKSIPKKTIDTTSLHFYNGTCTAETIRVRKEWRNMSRSEKSAYLQAEQCLFNLPAATI</sequence>
<dbReference type="AlphaFoldDB" id="A0A4Z1J1J1"/>
<gene>
    <name evidence="2" type="ORF">BELL_0887g00010</name>
</gene>
<keyword evidence="3" id="KW-1185">Reference proteome</keyword>
<accession>A0A4Z1J1J1</accession>
<evidence type="ECO:0000313" key="2">
    <source>
        <dbReference type="EMBL" id="TGO67508.1"/>
    </source>
</evidence>
<organism evidence="2 3">
    <name type="scientific">Botrytis elliptica</name>
    <dbReference type="NCBI Taxonomy" id="278938"/>
    <lineage>
        <taxon>Eukaryota</taxon>
        <taxon>Fungi</taxon>
        <taxon>Dikarya</taxon>
        <taxon>Ascomycota</taxon>
        <taxon>Pezizomycotina</taxon>
        <taxon>Leotiomycetes</taxon>
        <taxon>Helotiales</taxon>
        <taxon>Sclerotiniaceae</taxon>
        <taxon>Botrytis</taxon>
    </lineage>
</organism>
<dbReference type="SUPFAM" id="SSF48056">
    <property type="entry name" value="Di-copper centre-containing domain"/>
    <property type="match status" value="1"/>
</dbReference>
<protein>
    <submittedName>
        <fullName evidence="2">Uncharacterized protein</fullName>
    </submittedName>
</protein>